<dbReference type="EMBL" id="CP011389">
    <property type="protein sequence ID" value="AKH17556.1"/>
    <property type="molecule type" value="Genomic_DNA"/>
</dbReference>
<dbReference type="RefSeq" id="WP_046844124.1">
    <property type="nucleotide sequence ID" value="NZ_CP011389.1"/>
</dbReference>
<keyword evidence="17" id="KW-1185">Reference proteome</keyword>
<keyword evidence="9" id="KW-0694">RNA-binding</keyword>
<comment type="catalytic activity">
    <reaction evidence="12">
        <text>small RNA 3'-end nucleotide + S-adenosyl-L-methionine = small RNA 3'-end 2'-O-methylnucleotide + S-adenosyl-L-homocysteine + H(+)</text>
        <dbReference type="Rhea" id="RHEA:37887"/>
        <dbReference type="Rhea" id="RHEA-COMP:10415"/>
        <dbReference type="Rhea" id="RHEA-COMP:10416"/>
        <dbReference type="ChEBI" id="CHEBI:15378"/>
        <dbReference type="ChEBI" id="CHEBI:57856"/>
        <dbReference type="ChEBI" id="CHEBI:59789"/>
        <dbReference type="ChEBI" id="CHEBI:74896"/>
        <dbReference type="ChEBI" id="CHEBI:74898"/>
        <dbReference type="EC" id="2.1.1.386"/>
    </reaction>
</comment>
<evidence type="ECO:0000259" key="15">
    <source>
        <dbReference type="Pfam" id="PF12623"/>
    </source>
</evidence>
<dbReference type="Pfam" id="PF08242">
    <property type="entry name" value="Methyltransf_12"/>
    <property type="match status" value="1"/>
</dbReference>
<dbReference type="AlphaFoldDB" id="A0A0F7JMJ6"/>
<dbReference type="PANTHER" id="PTHR21404">
    <property type="entry name" value="HEN1"/>
    <property type="match status" value="1"/>
</dbReference>
<evidence type="ECO:0000256" key="2">
    <source>
        <dbReference type="ARBA" id="ARBA00009026"/>
    </source>
</evidence>
<evidence type="ECO:0000256" key="7">
    <source>
        <dbReference type="ARBA" id="ARBA00022723"/>
    </source>
</evidence>
<dbReference type="Gene3D" id="3.30.1610.20">
    <property type="entry name" value="Hen1, N-terminal domain"/>
    <property type="match status" value="1"/>
</dbReference>
<dbReference type="PANTHER" id="PTHR21404:SF3">
    <property type="entry name" value="SMALL RNA 2'-O-METHYLTRANSFERASE"/>
    <property type="match status" value="1"/>
</dbReference>
<evidence type="ECO:0000256" key="4">
    <source>
        <dbReference type="ARBA" id="ARBA00022603"/>
    </source>
</evidence>
<dbReference type="SUPFAM" id="SSF53335">
    <property type="entry name" value="S-adenosyl-L-methionine-dependent methyltransferases"/>
    <property type="match status" value="1"/>
</dbReference>
<dbReference type="InterPro" id="IPR024740">
    <property type="entry name" value="Hen1_N"/>
</dbReference>
<dbReference type="CDD" id="cd02440">
    <property type="entry name" value="AdoMet_MTases"/>
    <property type="match status" value="1"/>
</dbReference>
<dbReference type="GO" id="GO:0003723">
    <property type="term" value="F:RNA binding"/>
    <property type="evidence" value="ECO:0007669"/>
    <property type="project" value="UniProtKB-KW"/>
</dbReference>
<feature type="domain" description="Hen1 N-terminal" evidence="15">
    <location>
        <begin position="1"/>
        <end position="239"/>
    </location>
</feature>
<dbReference type="GO" id="GO:0001510">
    <property type="term" value="P:RNA methylation"/>
    <property type="evidence" value="ECO:0007669"/>
    <property type="project" value="InterPro"/>
</dbReference>
<dbReference type="Proteomes" id="UP000034024">
    <property type="component" value="Chromosome"/>
</dbReference>
<evidence type="ECO:0000313" key="17">
    <source>
        <dbReference type="Proteomes" id="UP000034024"/>
    </source>
</evidence>
<dbReference type="GO" id="GO:0090486">
    <property type="term" value="F:small RNA 2'-O-methyltransferase activity"/>
    <property type="evidence" value="ECO:0007669"/>
    <property type="project" value="UniProtKB-EC"/>
</dbReference>
<organism evidence="16 17">
    <name type="scientific">Deinococcus soli</name>
    <name type="common">ex Cha et al. 2016</name>
    <dbReference type="NCBI Taxonomy" id="1309411"/>
    <lineage>
        <taxon>Bacteria</taxon>
        <taxon>Thermotogati</taxon>
        <taxon>Deinococcota</taxon>
        <taxon>Deinococci</taxon>
        <taxon>Deinococcales</taxon>
        <taxon>Deinococcaceae</taxon>
        <taxon>Deinococcus</taxon>
    </lineage>
</organism>
<feature type="compositionally biased region" description="Polar residues" evidence="13">
    <location>
        <begin position="238"/>
        <end position="257"/>
    </location>
</feature>
<keyword evidence="10" id="KW-0943">RNA-mediated gene silencing</keyword>
<dbReference type="InterPro" id="IPR026610">
    <property type="entry name" value="Hen1"/>
</dbReference>
<evidence type="ECO:0000256" key="1">
    <source>
        <dbReference type="ARBA" id="ARBA00001946"/>
    </source>
</evidence>
<name>A0A0F7JMJ6_9DEIO</name>
<gene>
    <name evidence="16" type="ORF">SY84_11475</name>
</gene>
<dbReference type="InterPro" id="IPR024026">
    <property type="entry name" value="3'-RNA_MeTfrase_Hen1_bac"/>
</dbReference>
<reference evidence="16 17" key="1">
    <citation type="submission" date="2015-01" db="EMBL/GenBank/DDBJ databases">
        <title>Deinococcus soli/N5/whole genome sequencing.</title>
        <authorList>
            <person name="Kim M.K."/>
            <person name="Srinivasan S."/>
            <person name="Lee J.-J."/>
        </authorList>
    </citation>
    <scope>NUCLEOTIDE SEQUENCE [LARGE SCALE GENOMIC DNA]</scope>
    <source>
        <strain evidence="16 17">N5</strain>
    </source>
</reference>
<evidence type="ECO:0000256" key="5">
    <source>
        <dbReference type="ARBA" id="ARBA00022679"/>
    </source>
</evidence>
<dbReference type="Gene3D" id="3.40.50.150">
    <property type="entry name" value="Vaccinia Virus protein VP39"/>
    <property type="match status" value="1"/>
</dbReference>
<dbReference type="NCBIfam" id="TIGR04074">
    <property type="entry name" value="bacter_Hen1"/>
    <property type="match status" value="1"/>
</dbReference>
<keyword evidence="5 16" id="KW-0808">Transferase</keyword>
<dbReference type="PATRIC" id="fig|1309411.5.peg.2333"/>
<dbReference type="Pfam" id="PF12623">
    <property type="entry name" value="Hen1_L"/>
    <property type="match status" value="1"/>
</dbReference>
<dbReference type="KEGG" id="dch:SY84_11475"/>
<evidence type="ECO:0000256" key="3">
    <source>
        <dbReference type="ARBA" id="ARBA00021330"/>
    </source>
</evidence>
<evidence type="ECO:0000256" key="11">
    <source>
        <dbReference type="ARBA" id="ARBA00035025"/>
    </source>
</evidence>
<dbReference type="GO" id="GO:0031047">
    <property type="term" value="P:regulatory ncRNA-mediated gene silencing"/>
    <property type="evidence" value="ECO:0007669"/>
    <property type="project" value="UniProtKB-KW"/>
</dbReference>
<keyword evidence="8" id="KW-0460">Magnesium</keyword>
<evidence type="ECO:0000259" key="14">
    <source>
        <dbReference type="Pfam" id="PF08242"/>
    </source>
</evidence>
<dbReference type="InterPro" id="IPR038546">
    <property type="entry name" value="Hen1_N_sf"/>
</dbReference>
<sequence length="463" mass="51296">MLLTITTTHSPATDLGFVLMKHPDRTLERPLPFGKSLVFYPEATPERTTAALLVEVDPVALSRAPAGGESGTLEPYVNDRPYASGSFLSVALRDAFGTAMTGQSRDRPELAAMPLPLILTLPCVAARGQTDLPERLFGPLGYEVGVQAIPLDALYPEWGERPYVTLTLRGTVRVADALRHLYVLLPVLDGKKHYYVGEAEVDKLLRHGQDWLDTHPERDLIAARYLRFRGLVAQAQARLTDQQTDPQDASDAESSADTPVILPPRVHDARLDAVAALLEQTGARRVLDLGCGEGKLLRRLLRSPQFRELVGVDLSARSLEIAAERLKLDERPELRDRVTLLHGSLAYPDSRLRGFDAAALVEVIEHLEPHRLTALTDNVLGHARPGTLIVTTPNREYNATFEEARTLRHADHRFEWTRAEFQAWAQAAAEQYGYAVTFQDLGDVHPEYGPITQLALFQQTPVA</sequence>
<evidence type="ECO:0000256" key="12">
    <source>
        <dbReference type="ARBA" id="ARBA00048418"/>
    </source>
</evidence>
<keyword evidence="4 16" id="KW-0489">Methyltransferase</keyword>
<comment type="similarity">
    <text evidence="2">Belongs to the methyltransferase superfamily. HEN1 family.</text>
</comment>
<feature type="domain" description="Methyltransferase type 12" evidence="14">
    <location>
        <begin position="287"/>
        <end position="388"/>
    </location>
</feature>
<dbReference type="OrthoDB" id="626362at2"/>
<evidence type="ECO:0000256" key="13">
    <source>
        <dbReference type="SAM" id="MobiDB-lite"/>
    </source>
</evidence>
<evidence type="ECO:0000256" key="9">
    <source>
        <dbReference type="ARBA" id="ARBA00022884"/>
    </source>
</evidence>
<accession>A0A0F7JMJ6</accession>
<feature type="region of interest" description="Disordered" evidence="13">
    <location>
        <begin position="238"/>
        <end position="259"/>
    </location>
</feature>
<proteinExistence type="inferred from homology"/>
<evidence type="ECO:0000256" key="6">
    <source>
        <dbReference type="ARBA" id="ARBA00022691"/>
    </source>
</evidence>
<evidence type="ECO:0000256" key="10">
    <source>
        <dbReference type="ARBA" id="ARBA00023158"/>
    </source>
</evidence>
<keyword evidence="6" id="KW-0949">S-adenosyl-L-methionine</keyword>
<dbReference type="InterPro" id="IPR029063">
    <property type="entry name" value="SAM-dependent_MTases_sf"/>
</dbReference>
<dbReference type="EC" id="2.1.1.386" evidence="11"/>
<dbReference type="InterPro" id="IPR013217">
    <property type="entry name" value="Methyltransf_12"/>
</dbReference>
<evidence type="ECO:0000256" key="8">
    <source>
        <dbReference type="ARBA" id="ARBA00022842"/>
    </source>
</evidence>
<evidence type="ECO:0000313" key="16">
    <source>
        <dbReference type="EMBL" id="AKH17556.1"/>
    </source>
</evidence>
<comment type="cofactor">
    <cofactor evidence="1">
        <name>Mg(2+)</name>
        <dbReference type="ChEBI" id="CHEBI:18420"/>
    </cofactor>
</comment>
<protein>
    <recommendedName>
        <fullName evidence="3">Small RNA 2'-O-methyltransferase</fullName>
        <ecNumber evidence="11">2.1.1.386</ecNumber>
    </recommendedName>
</protein>
<dbReference type="GO" id="GO:0046872">
    <property type="term" value="F:metal ion binding"/>
    <property type="evidence" value="ECO:0007669"/>
    <property type="project" value="UniProtKB-KW"/>
</dbReference>
<keyword evidence="7" id="KW-0479">Metal-binding</keyword>